<dbReference type="InterPro" id="IPR036291">
    <property type="entry name" value="NAD(P)-bd_dom_sf"/>
</dbReference>
<evidence type="ECO:0000256" key="3">
    <source>
        <dbReference type="ARBA" id="ARBA00022563"/>
    </source>
</evidence>
<evidence type="ECO:0000259" key="5">
    <source>
        <dbReference type="SMART" id="SM00997"/>
    </source>
</evidence>
<proteinExistence type="inferred from homology"/>
<feature type="domain" description="S-adenosyl-L-homocysteine hydrolase NAD binding" evidence="5">
    <location>
        <begin position="1"/>
        <end position="118"/>
    </location>
</feature>
<dbReference type="InterPro" id="IPR015878">
    <property type="entry name" value="Ado_hCys_hydrolase_NAD-bd"/>
</dbReference>
<accession>X6MP71</accession>
<dbReference type="Pfam" id="PF05221">
    <property type="entry name" value="AdoHcyase"/>
    <property type="match status" value="1"/>
</dbReference>
<dbReference type="AlphaFoldDB" id="X6MP71"/>
<dbReference type="PANTHER" id="PTHR23420">
    <property type="entry name" value="ADENOSYLHOMOCYSTEINASE"/>
    <property type="match status" value="1"/>
</dbReference>
<dbReference type="Proteomes" id="UP000023152">
    <property type="component" value="Unassembled WGS sequence"/>
</dbReference>
<dbReference type="Pfam" id="PF00670">
    <property type="entry name" value="AdoHcyase_NAD"/>
    <property type="match status" value="1"/>
</dbReference>
<sequence>MRATDVMIADKQVMICGYGDVSKGFAHAMKSAGARVCVTEIDPICALQACMEGIPVLLLDDDVPFSETLATLIIKSIYDGLGKIRRKKEKRLNLNAINGHGIIVLAEGRFHSSSFVMSFSFTNQVIAQIDLRENKSKVCVYTLSKVEQIGSQINSIEQGAIQIFRNQTRWTFQTRSLSLLKKNFIKKLRIDIILFFLWLCAQISDIWAQMLCLSHISGYCFIIFEFCNLLKEKFIIKI</sequence>
<keyword evidence="6" id="KW-0378">Hydrolase</keyword>
<keyword evidence="3" id="KW-0554">One-carbon metabolism</keyword>
<organism evidence="6 7">
    <name type="scientific">Reticulomyxa filosa</name>
    <dbReference type="NCBI Taxonomy" id="46433"/>
    <lineage>
        <taxon>Eukaryota</taxon>
        <taxon>Sar</taxon>
        <taxon>Rhizaria</taxon>
        <taxon>Retaria</taxon>
        <taxon>Foraminifera</taxon>
        <taxon>Monothalamids</taxon>
        <taxon>Reticulomyxidae</taxon>
        <taxon>Reticulomyxa</taxon>
    </lineage>
</organism>
<dbReference type="PANTHER" id="PTHR23420:SF0">
    <property type="entry name" value="ADENOSYLHOMOCYSTEINASE"/>
    <property type="match status" value="1"/>
</dbReference>
<keyword evidence="4" id="KW-0520">NAD</keyword>
<dbReference type="InterPro" id="IPR042172">
    <property type="entry name" value="Adenosylhomocyst_ase-like_sf"/>
</dbReference>
<evidence type="ECO:0000256" key="2">
    <source>
        <dbReference type="ARBA" id="ARBA00007122"/>
    </source>
</evidence>
<dbReference type="GO" id="GO:0033353">
    <property type="term" value="P:S-adenosylmethionine cycle"/>
    <property type="evidence" value="ECO:0007669"/>
    <property type="project" value="TreeGrafter"/>
</dbReference>
<evidence type="ECO:0000256" key="4">
    <source>
        <dbReference type="ARBA" id="ARBA00023027"/>
    </source>
</evidence>
<evidence type="ECO:0000313" key="6">
    <source>
        <dbReference type="EMBL" id="ETO15446.1"/>
    </source>
</evidence>
<dbReference type="Gene3D" id="3.40.50.1480">
    <property type="entry name" value="Adenosylhomocysteinase-like"/>
    <property type="match status" value="1"/>
</dbReference>
<keyword evidence="7" id="KW-1185">Reference proteome</keyword>
<dbReference type="GO" id="GO:0004013">
    <property type="term" value="F:adenosylhomocysteinase activity"/>
    <property type="evidence" value="ECO:0007669"/>
    <property type="project" value="TreeGrafter"/>
</dbReference>
<dbReference type="GO" id="GO:0006730">
    <property type="term" value="P:one-carbon metabolic process"/>
    <property type="evidence" value="ECO:0007669"/>
    <property type="project" value="UniProtKB-KW"/>
</dbReference>
<evidence type="ECO:0000256" key="1">
    <source>
        <dbReference type="ARBA" id="ARBA00001911"/>
    </source>
</evidence>
<evidence type="ECO:0000313" key="7">
    <source>
        <dbReference type="Proteomes" id="UP000023152"/>
    </source>
</evidence>
<comment type="caution">
    <text evidence="6">The sequence shown here is derived from an EMBL/GenBank/DDBJ whole genome shotgun (WGS) entry which is preliminary data.</text>
</comment>
<comment type="similarity">
    <text evidence="2">Belongs to the adenosylhomocysteinase family.</text>
</comment>
<dbReference type="GO" id="GO:0005829">
    <property type="term" value="C:cytosol"/>
    <property type="evidence" value="ECO:0007669"/>
    <property type="project" value="TreeGrafter"/>
</dbReference>
<protein>
    <submittedName>
        <fullName evidence="6">S-adenosyl-L-homocysteine (Sah) hydrolase 2</fullName>
    </submittedName>
</protein>
<reference evidence="6 7" key="1">
    <citation type="journal article" date="2013" name="Curr. Biol.">
        <title>The Genome of the Foraminiferan Reticulomyxa filosa.</title>
        <authorList>
            <person name="Glockner G."/>
            <person name="Hulsmann N."/>
            <person name="Schleicher M."/>
            <person name="Noegel A.A."/>
            <person name="Eichinger L."/>
            <person name="Gallinger C."/>
            <person name="Pawlowski J."/>
            <person name="Sierra R."/>
            <person name="Euteneuer U."/>
            <person name="Pillet L."/>
            <person name="Moustafa A."/>
            <person name="Platzer M."/>
            <person name="Groth M."/>
            <person name="Szafranski K."/>
            <person name="Schliwa M."/>
        </authorList>
    </citation>
    <scope>NUCLEOTIDE SEQUENCE [LARGE SCALE GENOMIC DNA]</scope>
</reference>
<dbReference type="SUPFAM" id="SSF51735">
    <property type="entry name" value="NAD(P)-binding Rossmann-fold domains"/>
    <property type="match status" value="1"/>
</dbReference>
<dbReference type="OrthoDB" id="10007170at2759"/>
<dbReference type="SMART" id="SM00997">
    <property type="entry name" value="AdoHcyase_NAD"/>
    <property type="match status" value="1"/>
</dbReference>
<dbReference type="InterPro" id="IPR000043">
    <property type="entry name" value="Adenosylhomocysteinase-like"/>
</dbReference>
<comment type="cofactor">
    <cofactor evidence="1">
        <name>NAD(+)</name>
        <dbReference type="ChEBI" id="CHEBI:57540"/>
    </cofactor>
</comment>
<dbReference type="EMBL" id="ASPP01019123">
    <property type="protein sequence ID" value="ETO15446.1"/>
    <property type="molecule type" value="Genomic_DNA"/>
</dbReference>
<dbReference type="Gene3D" id="3.40.50.720">
    <property type="entry name" value="NAD(P)-binding Rossmann-like Domain"/>
    <property type="match status" value="1"/>
</dbReference>
<name>X6MP71_RETFI</name>
<gene>
    <name evidence="6" type="ORF">RFI_21918</name>
</gene>